<dbReference type="EMBL" id="LFYR01000574">
    <property type="protein sequence ID" value="KMZ73523.1"/>
    <property type="molecule type" value="Genomic_DNA"/>
</dbReference>
<reference evidence="3" key="1">
    <citation type="journal article" date="2016" name="Nature">
        <title>The genome of the seagrass Zostera marina reveals angiosperm adaptation to the sea.</title>
        <authorList>
            <person name="Olsen J.L."/>
            <person name="Rouze P."/>
            <person name="Verhelst B."/>
            <person name="Lin Y.-C."/>
            <person name="Bayer T."/>
            <person name="Collen J."/>
            <person name="Dattolo E."/>
            <person name="De Paoli E."/>
            <person name="Dittami S."/>
            <person name="Maumus F."/>
            <person name="Michel G."/>
            <person name="Kersting A."/>
            <person name="Lauritano C."/>
            <person name="Lohaus R."/>
            <person name="Toepel M."/>
            <person name="Tonon T."/>
            <person name="Vanneste K."/>
            <person name="Amirebrahimi M."/>
            <person name="Brakel J."/>
            <person name="Bostroem C."/>
            <person name="Chovatia M."/>
            <person name="Grimwood J."/>
            <person name="Jenkins J.W."/>
            <person name="Jueterbock A."/>
            <person name="Mraz A."/>
            <person name="Stam W.T."/>
            <person name="Tice H."/>
            <person name="Bornberg-Bauer E."/>
            <person name="Green P.J."/>
            <person name="Pearson G.A."/>
            <person name="Procaccini G."/>
            <person name="Duarte C.M."/>
            <person name="Schmutz J."/>
            <person name="Reusch T.B.H."/>
            <person name="Van de Peer Y."/>
        </authorList>
    </citation>
    <scope>NUCLEOTIDE SEQUENCE [LARGE SCALE GENOMIC DNA]</scope>
    <source>
        <strain evidence="3">cv. Finnish</strain>
    </source>
</reference>
<comment type="caution">
    <text evidence="2">The sequence shown here is derived from an EMBL/GenBank/DDBJ whole genome shotgun (WGS) entry which is preliminary data.</text>
</comment>
<dbReference type="InterPro" id="IPR004330">
    <property type="entry name" value="FAR1_DNA_bnd_dom"/>
</dbReference>
<evidence type="ECO:0000313" key="3">
    <source>
        <dbReference type="Proteomes" id="UP000036987"/>
    </source>
</evidence>
<organism evidence="2 3">
    <name type="scientific">Zostera marina</name>
    <name type="common">Eelgrass</name>
    <dbReference type="NCBI Taxonomy" id="29655"/>
    <lineage>
        <taxon>Eukaryota</taxon>
        <taxon>Viridiplantae</taxon>
        <taxon>Streptophyta</taxon>
        <taxon>Embryophyta</taxon>
        <taxon>Tracheophyta</taxon>
        <taxon>Spermatophyta</taxon>
        <taxon>Magnoliopsida</taxon>
        <taxon>Liliopsida</taxon>
        <taxon>Zosteraceae</taxon>
        <taxon>Zostera</taxon>
    </lineage>
</organism>
<name>A0A0K9PWT2_ZOSMR</name>
<dbReference type="AlphaFoldDB" id="A0A0K9PWT2"/>
<dbReference type="PANTHER" id="PTHR46328:SF30">
    <property type="entry name" value="OS04G0641500 PROTEIN"/>
    <property type="match status" value="1"/>
</dbReference>
<gene>
    <name evidence="2" type="ORF">ZOSMA_147G00350</name>
</gene>
<dbReference type="Proteomes" id="UP000036987">
    <property type="component" value="Unassembled WGS sequence"/>
</dbReference>
<accession>A0A0K9PWT2</accession>
<dbReference type="Pfam" id="PF03101">
    <property type="entry name" value="FAR1"/>
    <property type="match status" value="1"/>
</dbReference>
<proteinExistence type="predicted"/>
<keyword evidence="3" id="KW-1185">Reference proteome</keyword>
<sequence length="99" mass="11275">MNKQNDIEQRKALLGVVEEPKVGMKFDSIKDAEEMYYSYAGQMGFSVRKGSIRHSKEGLRKKTYVCSKEGKSRAVVPVVDILSEQPKKPRSTHTKSKNR</sequence>
<evidence type="ECO:0000313" key="2">
    <source>
        <dbReference type="EMBL" id="KMZ73523.1"/>
    </source>
</evidence>
<evidence type="ECO:0000259" key="1">
    <source>
        <dbReference type="Pfam" id="PF03101"/>
    </source>
</evidence>
<dbReference type="OrthoDB" id="690128at2759"/>
<dbReference type="PANTHER" id="PTHR46328">
    <property type="entry name" value="FAR-RED IMPAIRED RESPONSIVE (FAR1) FAMILY PROTEIN-RELATED"/>
    <property type="match status" value="1"/>
</dbReference>
<feature type="domain" description="FAR1" evidence="1">
    <location>
        <begin position="35"/>
        <end position="73"/>
    </location>
</feature>
<protein>
    <recommendedName>
        <fullName evidence="1">FAR1 domain-containing protein</fullName>
    </recommendedName>
</protein>